<gene>
    <name evidence="1" type="ORF">DXF85_22995</name>
</gene>
<dbReference type="Proteomes" id="UP000468420">
    <property type="component" value="Unassembled WGS sequence"/>
</dbReference>
<evidence type="ECO:0000313" key="2">
    <source>
        <dbReference type="Proteomes" id="UP000468420"/>
    </source>
</evidence>
<sequence length="71" mass="8372">MRRDNSRAFLRSSTASVLISNTPKIEHITFSVNLLRDAFYVCLIKKMPQSRWGRKEFGVLKIKNSMRIVEW</sequence>
<reference evidence="1 2" key="1">
    <citation type="submission" date="2018-08" db="EMBL/GenBank/DDBJ databases">
        <title>Complete genomic analysis of a Citrobacter pasteurii isolated from cockles (Cerastoderma edule) containing a new chromosomic qnrB allele.</title>
        <authorList>
            <person name="Rodrigues A."/>
            <person name="Baptista T."/>
            <person name="Quesada A."/>
            <person name="Campos M.J."/>
        </authorList>
    </citation>
    <scope>NUCLEOTIDE SEQUENCE [LARGE SCALE GENOMIC DNA]</scope>
    <source>
        <strain evidence="1 2">BA18</strain>
    </source>
</reference>
<name>A0A6N6JXM3_9ENTR</name>
<evidence type="ECO:0000313" key="1">
    <source>
        <dbReference type="EMBL" id="KAA1274115.1"/>
    </source>
</evidence>
<proteinExistence type="predicted"/>
<dbReference type="AlphaFoldDB" id="A0A6N6JXM3"/>
<organism evidence="1 2">
    <name type="scientific">Citrobacter pasteurii</name>
    <dbReference type="NCBI Taxonomy" id="1563222"/>
    <lineage>
        <taxon>Bacteria</taxon>
        <taxon>Pseudomonadati</taxon>
        <taxon>Pseudomonadota</taxon>
        <taxon>Gammaproteobacteria</taxon>
        <taxon>Enterobacterales</taxon>
        <taxon>Enterobacteriaceae</taxon>
        <taxon>Citrobacter</taxon>
    </lineage>
</organism>
<dbReference type="EMBL" id="QRDC01000028">
    <property type="protein sequence ID" value="KAA1274115.1"/>
    <property type="molecule type" value="Genomic_DNA"/>
</dbReference>
<protein>
    <submittedName>
        <fullName evidence="1">Uncharacterized protein</fullName>
    </submittedName>
</protein>
<accession>A0A6N6JXM3</accession>
<comment type="caution">
    <text evidence="1">The sequence shown here is derived from an EMBL/GenBank/DDBJ whole genome shotgun (WGS) entry which is preliminary data.</text>
</comment>